<dbReference type="PANTHER" id="PTHR42901">
    <property type="entry name" value="ALCOHOL DEHYDROGENASE"/>
    <property type="match status" value="1"/>
</dbReference>
<dbReference type="GeneID" id="65403290"/>
<evidence type="ECO:0000256" key="3">
    <source>
        <dbReference type="RuleBase" id="RU000363"/>
    </source>
</evidence>
<dbReference type="RefSeq" id="WP_144542308.1">
    <property type="nucleotide sequence ID" value="NZ_CBCSDC010000001.1"/>
</dbReference>
<dbReference type="InterPro" id="IPR036291">
    <property type="entry name" value="NAD(P)-bd_dom_sf"/>
</dbReference>
<keyword evidence="5" id="KW-1185">Reference proteome</keyword>
<dbReference type="AlphaFoldDB" id="A0A562JXX4"/>
<evidence type="ECO:0000313" key="5">
    <source>
        <dbReference type="Proteomes" id="UP000318667"/>
    </source>
</evidence>
<dbReference type="GO" id="GO:0016491">
    <property type="term" value="F:oxidoreductase activity"/>
    <property type="evidence" value="ECO:0007669"/>
    <property type="project" value="UniProtKB-KW"/>
</dbReference>
<dbReference type="SUPFAM" id="SSF51735">
    <property type="entry name" value="NAD(P)-binding Rossmann-fold domains"/>
    <property type="match status" value="1"/>
</dbReference>
<sequence>MKSLIVTGAGSGLGRELALLYAKQGFHIILTGRTLEKLKKVEREIQDAGGSAQSFSVDVTKLEEVRQFIEDAVRSYPLFGLINNAGVGHFGPFEEMAEKEISEMLDTNVLGTIYMSQAILPYLKERNEGLLMNIISTAGLKGKVNEAGYVASKFAVRGLTESLQKELEDTNIKVKAVYMGGMDTPFWDESDHIKDKSRLRSPKEVAELILDSIDEDTIVIESNRK</sequence>
<dbReference type="Gene3D" id="3.40.50.720">
    <property type="entry name" value="NAD(P)-binding Rossmann-like Domain"/>
    <property type="match status" value="1"/>
</dbReference>
<evidence type="ECO:0000313" key="4">
    <source>
        <dbReference type="EMBL" id="TWH87843.1"/>
    </source>
</evidence>
<keyword evidence="2" id="KW-0560">Oxidoreductase</keyword>
<dbReference type="CDD" id="cd05233">
    <property type="entry name" value="SDR_c"/>
    <property type="match status" value="1"/>
</dbReference>
<dbReference type="Pfam" id="PF00106">
    <property type="entry name" value="adh_short"/>
    <property type="match status" value="1"/>
</dbReference>
<dbReference type="PRINTS" id="PR00081">
    <property type="entry name" value="GDHRDH"/>
</dbReference>
<comment type="caution">
    <text evidence="4">The sequence shown here is derived from an EMBL/GenBank/DDBJ whole genome shotgun (WGS) entry which is preliminary data.</text>
</comment>
<gene>
    <name evidence="4" type="ORF">IQ19_02091</name>
</gene>
<name>A0A562JXX4_9BACI</name>
<comment type="similarity">
    <text evidence="1 3">Belongs to the short-chain dehydrogenases/reductases (SDR) family.</text>
</comment>
<dbReference type="InterPro" id="IPR020904">
    <property type="entry name" value="Sc_DH/Rdtase_CS"/>
</dbReference>
<dbReference type="PROSITE" id="PS00061">
    <property type="entry name" value="ADH_SHORT"/>
    <property type="match status" value="1"/>
</dbReference>
<evidence type="ECO:0000256" key="2">
    <source>
        <dbReference type="ARBA" id="ARBA00023002"/>
    </source>
</evidence>
<dbReference type="PANTHER" id="PTHR42901:SF1">
    <property type="entry name" value="ALCOHOL DEHYDROGENASE"/>
    <property type="match status" value="1"/>
</dbReference>
<accession>A0A562JXX4</accession>
<dbReference type="PRINTS" id="PR00080">
    <property type="entry name" value="SDRFAMILY"/>
</dbReference>
<proteinExistence type="inferred from homology"/>
<organism evidence="4 5">
    <name type="scientific">Cytobacillus oceanisediminis</name>
    <dbReference type="NCBI Taxonomy" id="665099"/>
    <lineage>
        <taxon>Bacteria</taxon>
        <taxon>Bacillati</taxon>
        <taxon>Bacillota</taxon>
        <taxon>Bacilli</taxon>
        <taxon>Bacillales</taxon>
        <taxon>Bacillaceae</taxon>
        <taxon>Cytobacillus</taxon>
    </lineage>
</organism>
<dbReference type="OrthoDB" id="9775296at2"/>
<dbReference type="EMBL" id="VLKI01000004">
    <property type="protein sequence ID" value="TWH87843.1"/>
    <property type="molecule type" value="Genomic_DNA"/>
</dbReference>
<evidence type="ECO:0000256" key="1">
    <source>
        <dbReference type="ARBA" id="ARBA00006484"/>
    </source>
</evidence>
<dbReference type="Proteomes" id="UP000318667">
    <property type="component" value="Unassembled WGS sequence"/>
</dbReference>
<dbReference type="InterPro" id="IPR002347">
    <property type="entry name" value="SDR_fam"/>
</dbReference>
<protein>
    <submittedName>
        <fullName evidence="4">Short-subunit dehydrogenase</fullName>
    </submittedName>
</protein>
<reference evidence="4 5" key="1">
    <citation type="journal article" date="2015" name="Stand. Genomic Sci.">
        <title>Genomic Encyclopedia of Bacterial and Archaeal Type Strains, Phase III: the genomes of soil and plant-associated and newly described type strains.</title>
        <authorList>
            <person name="Whitman W.B."/>
            <person name="Woyke T."/>
            <person name="Klenk H.P."/>
            <person name="Zhou Y."/>
            <person name="Lilburn T.G."/>
            <person name="Beck B.J."/>
            <person name="De Vos P."/>
            <person name="Vandamme P."/>
            <person name="Eisen J.A."/>
            <person name="Garrity G."/>
            <person name="Hugenholtz P."/>
            <person name="Kyrpides N.C."/>
        </authorList>
    </citation>
    <scope>NUCLEOTIDE SEQUENCE [LARGE SCALE GENOMIC DNA]</scope>
    <source>
        <strain evidence="4 5">CGMCC 1.10115</strain>
    </source>
</reference>